<evidence type="ECO:0000313" key="2">
    <source>
        <dbReference type="Proteomes" id="UP000037540"/>
    </source>
</evidence>
<gene>
    <name evidence="1" type="ORF">ADU74_13360</name>
</gene>
<protein>
    <submittedName>
        <fullName evidence="1">Uncharacterized protein</fullName>
    </submittedName>
</protein>
<accession>A0A9Q1UW09</accession>
<dbReference type="RefSeq" id="WP_013726765.1">
    <property type="nucleotide sequence ID" value="NZ_LGVP01000089.1"/>
</dbReference>
<reference evidence="1 2" key="1">
    <citation type="submission" date="2015-07" db="EMBL/GenBank/DDBJ databases">
        <title>Draft genome sequences of 17 French Clostridium botulinum group III.</title>
        <authorList>
            <person name="Woudstra C."/>
            <person name="Le Marechal C."/>
            <person name="Souillard R."/>
            <person name="Bayon-Auboyer M.-H."/>
            <person name="Dessouter D."/>
            <person name="Fach P."/>
        </authorList>
    </citation>
    <scope>NUCLEOTIDE SEQUENCE [LARGE SCALE GENOMIC DNA]</scope>
    <source>
        <strain evidence="1 2">12LNRI-CD</strain>
    </source>
</reference>
<dbReference type="AlphaFoldDB" id="A0A9Q1UW09"/>
<dbReference type="EMBL" id="LGVR01000102">
    <property type="protein sequence ID" value="KOA82520.1"/>
    <property type="molecule type" value="Genomic_DNA"/>
</dbReference>
<dbReference type="Proteomes" id="UP000037540">
    <property type="component" value="Unassembled WGS sequence"/>
</dbReference>
<organism evidence="1 2">
    <name type="scientific">Clostridium botulinum</name>
    <dbReference type="NCBI Taxonomy" id="1491"/>
    <lineage>
        <taxon>Bacteria</taxon>
        <taxon>Bacillati</taxon>
        <taxon>Bacillota</taxon>
        <taxon>Clostridia</taxon>
        <taxon>Eubacteriales</taxon>
        <taxon>Clostridiaceae</taxon>
        <taxon>Clostridium</taxon>
    </lineage>
</organism>
<name>A0A9Q1UW09_CLOBO</name>
<evidence type="ECO:0000313" key="1">
    <source>
        <dbReference type="EMBL" id="KOA82520.1"/>
    </source>
</evidence>
<comment type="caution">
    <text evidence="1">The sequence shown here is derived from an EMBL/GenBank/DDBJ whole genome shotgun (WGS) entry which is preliminary data.</text>
</comment>
<sequence length="148" mass="16858">MPKPYGELINIGESSVIFYPYLRGEVGSDVLKLIAGFNRSEWVFTKNIKCNADGEIFDLKFDYFERKSNVGFGTGIYEWIEIPVLEDTVFSDCNTNLNMITNLKKLGKAKKALIKFEGDTQSLDYELTSNQKNTLLEVIELHEICKGQ</sequence>
<proteinExistence type="predicted"/>